<dbReference type="OrthoDB" id="3791184at2759"/>
<sequence>MLPEPPSQMPLSDLAATEVLAMVTQLKQERDDWQQMALRYKEDFDIQTRQLREFQDICFATQAELENERLLRRSQSTKPDGSQECDSSYATSCRSVHPSVSTIKDSEVSVFPAPTISSDLKIIEHLFGKQQHSIVLNELDHLLRGSLSAEARVEGLLLKSALLRLAGSEWLYDALAQCSEALELCDRLSDLEAYLPKIQYQRGLCYHRLSMVSQAKAAFKAAKDSDLYSDTAFEYVQACEEVDHDTKRRSAFDERRNYSQDYLLHWKDMEAKRTKRRPTTQIIKLLPTSKTSRLSLPHRWKMTKSV</sequence>
<dbReference type="SUPFAM" id="SSF48452">
    <property type="entry name" value="TPR-like"/>
    <property type="match status" value="1"/>
</dbReference>
<organism evidence="1 2">
    <name type="scientific">Lophiotrema nucula</name>
    <dbReference type="NCBI Taxonomy" id="690887"/>
    <lineage>
        <taxon>Eukaryota</taxon>
        <taxon>Fungi</taxon>
        <taxon>Dikarya</taxon>
        <taxon>Ascomycota</taxon>
        <taxon>Pezizomycotina</taxon>
        <taxon>Dothideomycetes</taxon>
        <taxon>Pleosporomycetidae</taxon>
        <taxon>Pleosporales</taxon>
        <taxon>Lophiotremataceae</taxon>
        <taxon>Lophiotrema</taxon>
    </lineage>
</organism>
<dbReference type="Gene3D" id="1.25.40.10">
    <property type="entry name" value="Tetratricopeptide repeat domain"/>
    <property type="match status" value="1"/>
</dbReference>
<dbReference type="EMBL" id="ML977316">
    <property type="protein sequence ID" value="KAF2119103.1"/>
    <property type="molecule type" value="Genomic_DNA"/>
</dbReference>
<proteinExistence type="predicted"/>
<dbReference type="InterPro" id="IPR011990">
    <property type="entry name" value="TPR-like_helical_dom_sf"/>
</dbReference>
<protein>
    <submittedName>
        <fullName evidence="1">Uncharacterized protein</fullName>
    </submittedName>
</protein>
<evidence type="ECO:0000313" key="1">
    <source>
        <dbReference type="EMBL" id="KAF2119103.1"/>
    </source>
</evidence>
<gene>
    <name evidence="1" type="ORF">BDV96DRAFT_370897</name>
</gene>
<dbReference type="Proteomes" id="UP000799770">
    <property type="component" value="Unassembled WGS sequence"/>
</dbReference>
<accession>A0A6A5ZJV3</accession>
<keyword evidence="2" id="KW-1185">Reference proteome</keyword>
<name>A0A6A5ZJV3_9PLEO</name>
<dbReference type="AlphaFoldDB" id="A0A6A5ZJV3"/>
<reference evidence="1" key="1">
    <citation type="journal article" date="2020" name="Stud. Mycol.">
        <title>101 Dothideomycetes genomes: a test case for predicting lifestyles and emergence of pathogens.</title>
        <authorList>
            <person name="Haridas S."/>
            <person name="Albert R."/>
            <person name="Binder M."/>
            <person name="Bloem J."/>
            <person name="Labutti K."/>
            <person name="Salamov A."/>
            <person name="Andreopoulos B."/>
            <person name="Baker S."/>
            <person name="Barry K."/>
            <person name="Bills G."/>
            <person name="Bluhm B."/>
            <person name="Cannon C."/>
            <person name="Castanera R."/>
            <person name="Culley D."/>
            <person name="Daum C."/>
            <person name="Ezra D."/>
            <person name="Gonzalez J."/>
            <person name="Henrissat B."/>
            <person name="Kuo A."/>
            <person name="Liang C."/>
            <person name="Lipzen A."/>
            <person name="Lutzoni F."/>
            <person name="Magnuson J."/>
            <person name="Mondo S."/>
            <person name="Nolan M."/>
            <person name="Ohm R."/>
            <person name="Pangilinan J."/>
            <person name="Park H.-J."/>
            <person name="Ramirez L."/>
            <person name="Alfaro M."/>
            <person name="Sun H."/>
            <person name="Tritt A."/>
            <person name="Yoshinaga Y."/>
            <person name="Zwiers L.-H."/>
            <person name="Turgeon B."/>
            <person name="Goodwin S."/>
            <person name="Spatafora J."/>
            <person name="Crous P."/>
            <person name="Grigoriev I."/>
        </authorList>
    </citation>
    <scope>NUCLEOTIDE SEQUENCE</scope>
    <source>
        <strain evidence="1">CBS 627.86</strain>
    </source>
</reference>
<evidence type="ECO:0000313" key="2">
    <source>
        <dbReference type="Proteomes" id="UP000799770"/>
    </source>
</evidence>